<feature type="compositionally biased region" description="Polar residues" evidence="1">
    <location>
        <begin position="57"/>
        <end position="67"/>
    </location>
</feature>
<evidence type="ECO:0000313" key="7">
    <source>
        <dbReference type="Proteomes" id="UP000054995"/>
    </source>
</evidence>
<dbReference type="Proteomes" id="UP000054826">
    <property type="component" value="Unassembled WGS sequence"/>
</dbReference>
<dbReference type="Proteomes" id="UP000054995">
    <property type="component" value="Unassembled WGS sequence"/>
</dbReference>
<keyword evidence="7" id="KW-1185">Reference proteome</keyword>
<organism evidence="3 7">
    <name type="scientific">Trichinella pseudospiralis</name>
    <name type="common">Parasitic roundworm</name>
    <dbReference type="NCBI Taxonomy" id="6337"/>
    <lineage>
        <taxon>Eukaryota</taxon>
        <taxon>Metazoa</taxon>
        <taxon>Ecdysozoa</taxon>
        <taxon>Nematoda</taxon>
        <taxon>Enoplea</taxon>
        <taxon>Dorylaimia</taxon>
        <taxon>Trichinellida</taxon>
        <taxon>Trichinellidae</taxon>
        <taxon>Trichinella</taxon>
    </lineage>
</organism>
<evidence type="ECO:0000313" key="2">
    <source>
        <dbReference type="EMBL" id="KRY00959.1"/>
    </source>
</evidence>
<reference evidence="5 6" key="1">
    <citation type="submission" date="2015-01" db="EMBL/GenBank/DDBJ databases">
        <title>Evolution of Trichinella species and genotypes.</title>
        <authorList>
            <person name="Korhonen P.K."/>
            <person name="Edoardo P."/>
            <person name="Giuseppe L.R."/>
            <person name="Gasser R.B."/>
        </authorList>
    </citation>
    <scope>NUCLEOTIDE SEQUENCE [LARGE SCALE GENOMIC DNA]</scope>
    <source>
        <strain evidence="2">ISS141</strain>
        <strain evidence="4">ISS176</strain>
        <strain evidence="3">ISS470</strain>
    </source>
</reference>
<dbReference type="Proteomes" id="UP000054815">
    <property type="component" value="Unassembled WGS sequence"/>
</dbReference>
<feature type="compositionally biased region" description="Polar residues" evidence="1">
    <location>
        <begin position="1"/>
        <end position="10"/>
    </location>
</feature>
<dbReference type="AlphaFoldDB" id="A0A0V1FRQ7"/>
<gene>
    <name evidence="4" type="ORF">T4C_2024</name>
    <name evidence="3" type="ORF">T4D_15016</name>
    <name evidence="2" type="ORF">T4E_4766</name>
</gene>
<protein>
    <submittedName>
        <fullName evidence="3">Uncharacterized protein</fullName>
    </submittedName>
</protein>
<dbReference type="EMBL" id="JYDV01000019">
    <property type="protein sequence ID" value="KRZ41642.1"/>
    <property type="molecule type" value="Genomic_DNA"/>
</dbReference>
<evidence type="ECO:0000313" key="4">
    <source>
        <dbReference type="EMBL" id="KRZ41642.1"/>
    </source>
</evidence>
<comment type="caution">
    <text evidence="3">The sequence shown here is derived from an EMBL/GenBank/DDBJ whole genome shotgun (WGS) entry which is preliminary data.</text>
</comment>
<name>A0A0V1FRQ7_TRIPS</name>
<sequence>MTLLSLQQVDPSKRRHNSRSTYFFKRAARSAAINSSRDRLSRLARATCALPRTNLTSFTSPRDSPSQDCRGCGARLPAV</sequence>
<evidence type="ECO:0000256" key="1">
    <source>
        <dbReference type="SAM" id="MobiDB-lite"/>
    </source>
</evidence>
<evidence type="ECO:0000313" key="5">
    <source>
        <dbReference type="Proteomes" id="UP000054815"/>
    </source>
</evidence>
<feature type="region of interest" description="Disordered" evidence="1">
    <location>
        <begin position="57"/>
        <end position="79"/>
    </location>
</feature>
<dbReference type="EMBL" id="JYDU01000005">
    <property type="protein sequence ID" value="KRY00959.1"/>
    <property type="molecule type" value="Genomic_DNA"/>
</dbReference>
<accession>A0A0V1FRQ7</accession>
<dbReference type="EMBL" id="JYDT01000039">
    <property type="protein sequence ID" value="KRY88638.1"/>
    <property type="molecule type" value="Genomic_DNA"/>
</dbReference>
<feature type="region of interest" description="Disordered" evidence="1">
    <location>
        <begin position="1"/>
        <end position="21"/>
    </location>
</feature>
<evidence type="ECO:0000313" key="6">
    <source>
        <dbReference type="Proteomes" id="UP000054826"/>
    </source>
</evidence>
<evidence type="ECO:0000313" key="3">
    <source>
        <dbReference type="EMBL" id="KRY88638.1"/>
    </source>
</evidence>
<proteinExistence type="predicted"/>